<evidence type="ECO:0000313" key="1">
    <source>
        <dbReference type="EMBL" id="VTZ52017.1"/>
    </source>
</evidence>
<protein>
    <submittedName>
        <fullName evidence="1">Uncharacterized protein</fullName>
    </submittedName>
</protein>
<dbReference type="Proteomes" id="UP000485880">
    <property type="component" value="Unassembled WGS sequence"/>
</dbReference>
<sequence length="26" mass="2915">MMFKASALNFVTETMSKCHLNEIVGL</sequence>
<reference evidence="1 2" key="1">
    <citation type="submission" date="2019-05" db="EMBL/GenBank/DDBJ databases">
        <authorList>
            <person name="Farhan Ul Haque M."/>
        </authorList>
    </citation>
    <scope>NUCLEOTIDE SEQUENCE [LARGE SCALE GENOMIC DNA]</scope>
    <source>
        <strain evidence="1">2</strain>
    </source>
</reference>
<gene>
    <name evidence="1" type="ORF">MPC4_60106</name>
</gene>
<keyword evidence="2" id="KW-1185">Reference proteome</keyword>
<name>A0A8B6MAG3_METTU</name>
<dbReference type="EMBL" id="CABFMQ020000120">
    <property type="protein sequence ID" value="VTZ52017.1"/>
    <property type="molecule type" value="Genomic_DNA"/>
</dbReference>
<evidence type="ECO:0000313" key="2">
    <source>
        <dbReference type="Proteomes" id="UP000485880"/>
    </source>
</evidence>
<proteinExistence type="predicted"/>
<organism evidence="1 2">
    <name type="scientific">Methylocella tundrae</name>
    <dbReference type="NCBI Taxonomy" id="227605"/>
    <lineage>
        <taxon>Bacteria</taxon>
        <taxon>Pseudomonadati</taxon>
        <taxon>Pseudomonadota</taxon>
        <taxon>Alphaproteobacteria</taxon>
        <taxon>Hyphomicrobiales</taxon>
        <taxon>Beijerinckiaceae</taxon>
        <taxon>Methylocella</taxon>
    </lineage>
</organism>
<dbReference type="AlphaFoldDB" id="A0A8B6MAG3"/>
<accession>A0A8B6MAG3</accession>
<comment type="caution">
    <text evidence="1">The sequence shown here is derived from an EMBL/GenBank/DDBJ whole genome shotgun (WGS) entry which is preliminary data.</text>
</comment>